<evidence type="ECO:0000313" key="4">
    <source>
        <dbReference type="EMBL" id="PCE63107.1"/>
    </source>
</evidence>
<comment type="similarity">
    <text evidence="2">Belongs to the band 7/mec-2 family.</text>
</comment>
<evidence type="ECO:0000256" key="1">
    <source>
        <dbReference type="ARBA" id="ARBA00004167"/>
    </source>
</evidence>
<dbReference type="AlphaFoldDB" id="A0A2A4G353"/>
<dbReference type="GO" id="GO:0005886">
    <property type="term" value="C:plasma membrane"/>
    <property type="evidence" value="ECO:0007669"/>
    <property type="project" value="InterPro"/>
</dbReference>
<dbReference type="InterPro" id="IPR043202">
    <property type="entry name" value="Band-7_stomatin-like"/>
</dbReference>
<dbReference type="SUPFAM" id="SSF117892">
    <property type="entry name" value="Band 7/SPFH domain"/>
    <property type="match status" value="1"/>
</dbReference>
<dbReference type="Proteomes" id="UP000219559">
    <property type="component" value="Unassembled WGS sequence"/>
</dbReference>
<dbReference type="RefSeq" id="WP_097441215.1">
    <property type="nucleotide sequence ID" value="NZ_KZ300477.1"/>
</dbReference>
<name>A0A2A4G353_9FLAO</name>
<comment type="caution">
    <text evidence="4">The sequence shown here is derived from an EMBL/GenBank/DDBJ whole genome shotgun (WGS) entry which is preliminary data.</text>
</comment>
<evidence type="ECO:0000313" key="5">
    <source>
        <dbReference type="Proteomes" id="UP000219559"/>
    </source>
</evidence>
<evidence type="ECO:0000259" key="3">
    <source>
        <dbReference type="SMART" id="SM00244"/>
    </source>
</evidence>
<sequence length="366" mass="41688">MKRVRINAGKVGLVFKNGDYRKVLTQGNHWVGLGAIVHTYDMTISFTPPIALDILLEDERLFNMLHLIEVKDGEICLVSTNGKLRHLLTASRYAFWKGLLDFDFVKLNLNELEVPKSIDKALLAHVSLRPYIRTFEVAAFEKGVLLVDDVYVKTLDSGTYHFWKNNTTIKVLKVDMRQLQLEISGQELLTKDKAAIRINFYTQYKVIDIERALLDNKDYEKQLYIAMQLVLRAYIGTYTLDELLERKESIAEAVFSDIETTATQLGVRVLNCGIRDVILTGEMKDIMNQVLVAQKRAQANIITRREETASTRSLLNTAKLMEENAMLYTLKEMEYVEKIADKIGEISVSGNGGLVKQLKEIFAVSK</sequence>
<accession>A0A2A4G353</accession>
<dbReference type="PRINTS" id="PR00721">
    <property type="entry name" value="STOMATIN"/>
</dbReference>
<feature type="domain" description="Band 7" evidence="3">
    <location>
        <begin position="132"/>
        <end position="291"/>
    </location>
</feature>
<dbReference type="EMBL" id="NBWU01000007">
    <property type="protein sequence ID" value="PCE63107.1"/>
    <property type="molecule type" value="Genomic_DNA"/>
</dbReference>
<dbReference type="Pfam" id="PF01145">
    <property type="entry name" value="Band_7"/>
    <property type="match status" value="1"/>
</dbReference>
<dbReference type="InterPro" id="IPR001972">
    <property type="entry name" value="Stomatin_HflK_fam"/>
</dbReference>
<dbReference type="Gene3D" id="3.30.479.30">
    <property type="entry name" value="Band 7 domain"/>
    <property type="match status" value="1"/>
</dbReference>
<keyword evidence="5" id="KW-1185">Reference proteome</keyword>
<protein>
    <submittedName>
        <fullName evidence="4">Peptidase</fullName>
    </submittedName>
</protein>
<dbReference type="SMART" id="SM00244">
    <property type="entry name" value="PHB"/>
    <property type="match status" value="1"/>
</dbReference>
<gene>
    <name evidence="4" type="ORF">B7P33_17715</name>
</gene>
<dbReference type="PANTHER" id="PTHR10264:SF83">
    <property type="entry name" value="BLL5629 PROTEIN"/>
    <property type="match status" value="1"/>
</dbReference>
<proteinExistence type="inferred from homology"/>
<reference evidence="4 5" key="1">
    <citation type="submission" date="2017-04" db="EMBL/GenBank/DDBJ databases">
        <title>A new member of the family Flavobacteriaceae isolated from ascidians.</title>
        <authorList>
            <person name="Chen L."/>
        </authorList>
    </citation>
    <scope>NUCLEOTIDE SEQUENCE [LARGE SCALE GENOMIC DNA]</scope>
    <source>
        <strain evidence="4 5">HQA918</strain>
    </source>
</reference>
<organism evidence="4 5">
    <name type="scientific">Sediminicola luteus</name>
    <dbReference type="NCBI Taxonomy" id="319238"/>
    <lineage>
        <taxon>Bacteria</taxon>
        <taxon>Pseudomonadati</taxon>
        <taxon>Bacteroidota</taxon>
        <taxon>Flavobacteriia</taxon>
        <taxon>Flavobacteriales</taxon>
        <taxon>Flavobacteriaceae</taxon>
        <taxon>Sediminicola</taxon>
    </lineage>
</organism>
<dbReference type="PANTHER" id="PTHR10264">
    <property type="entry name" value="BAND 7 PROTEIN-RELATED"/>
    <property type="match status" value="1"/>
</dbReference>
<evidence type="ECO:0000256" key="2">
    <source>
        <dbReference type="ARBA" id="ARBA00008164"/>
    </source>
</evidence>
<dbReference type="InterPro" id="IPR001107">
    <property type="entry name" value="Band_7"/>
</dbReference>
<dbReference type="OrthoDB" id="5501731at2"/>
<comment type="subcellular location">
    <subcellularLocation>
        <location evidence="1">Membrane</location>
        <topology evidence="1">Single-pass membrane protein</topology>
    </subcellularLocation>
</comment>
<dbReference type="InterPro" id="IPR036013">
    <property type="entry name" value="Band_7/SPFH_dom_sf"/>
</dbReference>
<dbReference type="CDD" id="cd13438">
    <property type="entry name" value="SPFH_eoslipins_u2"/>
    <property type="match status" value="1"/>
</dbReference>